<dbReference type="PANTHER" id="PTHR30007">
    <property type="entry name" value="PHP DOMAIN PROTEIN"/>
    <property type="match status" value="1"/>
</dbReference>
<evidence type="ECO:0000313" key="4">
    <source>
        <dbReference type="Proteomes" id="UP000002770"/>
    </source>
</evidence>
<dbReference type="InterPro" id="IPR002559">
    <property type="entry name" value="Transposase_11"/>
</dbReference>
<dbReference type="STRING" id="658187.LDG_5939"/>
<feature type="domain" description="Insertion element IS402-like" evidence="2">
    <location>
        <begin position="31"/>
        <end position="97"/>
    </location>
</feature>
<dbReference type="EMBL" id="JH413808">
    <property type="protein sequence ID" value="EHL31776.1"/>
    <property type="molecule type" value="Genomic_DNA"/>
</dbReference>
<gene>
    <name evidence="3" type="ORF">LDG_5939</name>
</gene>
<accession>G9ELE1</accession>
<dbReference type="GO" id="GO:0004803">
    <property type="term" value="F:transposase activity"/>
    <property type="evidence" value="ECO:0007669"/>
    <property type="project" value="InterPro"/>
</dbReference>
<protein>
    <submittedName>
        <fullName evidence="3">Uncharacterized protein</fullName>
    </submittedName>
</protein>
<evidence type="ECO:0000259" key="2">
    <source>
        <dbReference type="Pfam" id="PF13340"/>
    </source>
</evidence>
<feature type="domain" description="Transposase IS4-like" evidence="1">
    <location>
        <begin position="115"/>
        <end position="271"/>
    </location>
</feature>
<evidence type="ECO:0000313" key="3">
    <source>
        <dbReference type="EMBL" id="EHL31776.1"/>
    </source>
</evidence>
<dbReference type="GO" id="GO:0006313">
    <property type="term" value="P:DNA transposition"/>
    <property type="evidence" value="ECO:0007669"/>
    <property type="project" value="InterPro"/>
</dbReference>
<dbReference type="Pfam" id="PF13340">
    <property type="entry name" value="DUF4096"/>
    <property type="match status" value="1"/>
</dbReference>
<dbReference type="HOGENOM" id="CLU_055261_5_1_6"/>
<dbReference type="NCBIfam" id="NF033580">
    <property type="entry name" value="transpos_IS5_3"/>
    <property type="match status" value="1"/>
</dbReference>
<reference evidence="3 4" key="1">
    <citation type="journal article" date="2011" name="BMC Genomics">
        <title>Insight into cross-talk between intra-amoebal pathogens.</title>
        <authorList>
            <person name="Gimenez G."/>
            <person name="Bertelli C."/>
            <person name="Moliner C."/>
            <person name="Robert C."/>
            <person name="Raoult D."/>
            <person name="Fournier P.E."/>
            <person name="Greub G."/>
        </authorList>
    </citation>
    <scope>NUCLEOTIDE SEQUENCE [LARGE SCALE GENOMIC DNA]</scope>
    <source>
        <strain evidence="3 4">LLAP12</strain>
    </source>
</reference>
<dbReference type="InParanoid" id="G9ELE1"/>
<dbReference type="AlphaFoldDB" id="G9ELE1"/>
<proteinExistence type="predicted"/>
<evidence type="ECO:0000259" key="1">
    <source>
        <dbReference type="Pfam" id="PF01609"/>
    </source>
</evidence>
<dbReference type="eggNOG" id="COG3293">
    <property type="taxonomic scope" value="Bacteria"/>
</dbReference>
<sequence length="274" mass="31663">MSLHIEKYEQTRRLQVLTQEKNEFAMARHKLSDEHWSKLRTIMREQGIYDKPNLRKAVEGILYRMRVGCPWRDLPRTFGRWNSVFQKFNRWSSKGKLMLVFKALVQEPDLEWEFIDGSIVKAHQHSAGAASEENQAIGKSRGGNTTKIHMAVDAHGLPIDFEITGGEVHDCKVAPEFIEKLPAADFTVADKGYDSEEVRDTIRKKSSIPVIPRKSNSKIGNADMDWCLYKYRHLVENLFARIKHFRGLATRFDKLKRNYASVVAMVCALLWLPM</sequence>
<dbReference type="PANTHER" id="PTHR30007:SF1">
    <property type="entry name" value="BLR1914 PROTEIN"/>
    <property type="match status" value="1"/>
</dbReference>
<dbReference type="Pfam" id="PF01609">
    <property type="entry name" value="DDE_Tnp_1"/>
    <property type="match status" value="1"/>
</dbReference>
<dbReference type="InterPro" id="IPR025161">
    <property type="entry name" value="IS402-like_dom"/>
</dbReference>
<keyword evidence="4" id="KW-1185">Reference proteome</keyword>
<dbReference type="Proteomes" id="UP000002770">
    <property type="component" value="Unassembled WGS sequence"/>
</dbReference>
<name>G9ELE1_9GAMM</name>
<dbReference type="GO" id="GO:0003677">
    <property type="term" value="F:DNA binding"/>
    <property type="evidence" value="ECO:0007669"/>
    <property type="project" value="InterPro"/>
</dbReference>
<organism evidence="3 4">
    <name type="scientific">Legionella drancourtii LLAP12</name>
    <dbReference type="NCBI Taxonomy" id="658187"/>
    <lineage>
        <taxon>Bacteria</taxon>
        <taxon>Pseudomonadati</taxon>
        <taxon>Pseudomonadota</taxon>
        <taxon>Gammaproteobacteria</taxon>
        <taxon>Legionellales</taxon>
        <taxon>Legionellaceae</taxon>
        <taxon>Legionella</taxon>
    </lineage>
</organism>